<dbReference type="InterPro" id="IPR032710">
    <property type="entry name" value="NTF2-like_dom_sf"/>
</dbReference>
<keyword evidence="2" id="KW-1185">Reference proteome</keyword>
<dbReference type="RefSeq" id="NP_984949.1">
    <property type="nucleotide sequence ID" value="NM_210303.1"/>
</dbReference>
<evidence type="ECO:0000313" key="2">
    <source>
        <dbReference type="Proteomes" id="UP000000591"/>
    </source>
</evidence>
<evidence type="ECO:0000313" key="1">
    <source>
        <dbReference type="EMBL" id="AAS52773.1"/>
    </source>
</evidence>
<dbReference type="GO" id="GO:0016973">
    <property type="term" value="P:poly(A)+ mRNA export from nucleus"/>
    <property type="evidence" value="ECO:0000318"/>
    <property type="project" value="GO_Central"/>
</dbReference>
<dbReference type="Gene3D" id="3.10.450.50">
    <property type="match status" value="1"/>
</dbReference>
<dbReference type="Pfam" id="PF10429">
    <property type="entry name" value="Mtr2"/>
    <property type="match status" value="1"/>
</dbReference>
<accession>Q757C4</accession>
<dbReference type="eggNOG" id="ENOG502RZK7">
    <property type="taxonomic scope" value="Eukaryota"/>
</dbReference>
<dbReference type="InParanoid" id="Q757C4"/>
<dbReference type="FunCoup" id="Q757C4">
    <property type="interactions" value="187"/>
</dbReference>
<reference evidence="2" key="2">
    <citation type="journal article" date="2013" name="G3 (Bethesda)">
        <title>Genomes of Ashbya fungi isolated from insects reveal four mating-type loci, numerous translocations, lack of transposons, and distinct gene duplications.</title>
        <authorList>
            <person name="Dietrich F.S."/>
            <person name="Voegeli S."/>
            <person name="Kuo S."/>
            <person name="Philippsen P."/>
        </authorList>
    </citation>
    <scope>GENOME REANNOTATION</scope>
    <source>
        <strain evidence="2">ATCC 10895 / CBS 109.51 / FGSC 9923 / NRRL Y-1056</strain>
    </source>
</reference>
<gene>
    <name evidence="1" type="ORF">AGOS_AER089W</name>
</gene>
<dbReference type="Proteomes" id="UP000000591">
    <property type="component" value="Chromosome V"/>
</dbReference>
<dbReference type="InterPro" id="IPR019488">
    <property type="entry name" value="Nucl_pore_RNA_shuttling_Mtr2"/>
</dbReference>
<dbReference type="KEGG" id="ago:AGOS_AER089W"/>
<dbReference type="OMA" id="FDCHLIP"/>
<dbReference type="HOGENOM" id="CLU_128326_0_0_1"/>
<dbReference type="EMBL" id="AE016818">
    <property type="protein sequence ID" value="AAS52773.1"/>
    <property type="molecule type" value="Genomic_DNA"/>
</dbReference>
<organism evidence="1 2">
    <name type="scientific">Eremothecium gossypii (strain ATCC 10895 / CBS 109.51 / FGSC 9923 / NRRL Y-1056)</name>
    <name type="common">Yeast</name>
    <name type="synonym">Ashbya gossypii</name>
    <dbReference type="NCBI Taxonomy" id="284811"/>
    <lineage>
        <taxon>Eukaryota</taxon>
        <taxon>Fungi</taxon>
        <taxon>Dikarya</taxon>
        <taxon>Ascomycota</taxon>
        <taxon>Saccharomycotina</taxon>
        <taxon>Saccharomycetes</taxon>
        <taxon>Saccharomycetales</taxon>
        <taxon>Saccharomycetaceae</taxon>
        <taxon>Eremothecium</taxon>
    </lineage>
</organism>
<protein>
    <submittedName>
        <fullName evidence="1">AER089Wp</fullName>
    </submittedName>
</protein>
<dbReference type="OrthoDB" id="25408at2759"/>
<name>Q757C4_EREGS</name>
<dbReference type="GeneID" id="4621153"/>
<reference evidence="1 2" key="1">
    <citation type="journal article" date="2004" name="Science">
        <title>The Ashbya gossypii genome as a tool for mapping the ancient Saccharomyces cerevisiae genome.</title>
        <authorList>
            <person name="Dietrich F.S."/>
            <person name="Voegeli S."/>
            <person name="Brachat S."/>
            <person name="Lerch A."/>
            <person name="Gates K."/>
            <person name="Steiner S."/>
            <person name="Mohr C."/>
            <person name="Pohlmann R."/>
            <person name="Luedi P."/>
            <person name="Choi S."/>
            <person name="Wing R.A."/>
            <person name="Flavier A."/>
            <person name="Gaffney T.D."/>
            <person name="Philippsen P."/>
        </authorList>
    </citation>
    <scope>NUCLEOTIDE SEQUENCE [LARGE SCALE GENOMIC DNA]</scope>
    <source>
        <strain evidence="2">ATCC 10895 / CBS 109.51 / FGSC 9923 / NRRL Y-1056</strain>
    </source>
</reference>
<proteinExistence type="predicted"/>
<dbReference type="STRING" id="284811.Q757C4"/>
<dbReference type="GO" id="GO:0044613">
    <property type="term" value="C:nuclear pore central transport channel"/>
    <property type="evidence" value="ECO:0000318"/>
    <property type="project" value="GO_Central"/>
</dbReference>
<dbReference type="AlphaFoldDB" id="Q757C4"/>
<sequence>MNAPGAGHSQAAETFVKKLLAHLDECDVDRLQQALPLFQPHCRIVVNTQPFASPAAFLQTWLQAVVATQHTLTSLDYHVIPGTATLVCNAACKVRFDESGRDKMGGDAVLPAPAARAQPRARRWGTYYGLSLQLVLDERVLAGDAAAAIAALNYTLVFRPDDTLMSI</sequence>
<dbReference type="SUPFAM" id="SSF54427">
    <property type="entry name" value="NTF2-like"/>
    <property type="match status" value="1"/>
</dbReference>